<dbReference type="PANTHER" id="PTHR36001:SF2">
    <property type="entry name" value="CTAGE FAMILY PROTEIN-RELATED"/>
    <property type="match status" value="1"/>
</dbReference>
<evidence type="ECO:0000313" key="2">
    <source>
        <dbReference type="EMBL" id="KAK4272053.1"/>
    </source>
</evidence>
<organism evidence="2 3">
    <name type="scientific">Acacia crassicarpa</name>
    <name type="common">northern wattle</name>
    <dbReference type="NCBI Taxonomy" id="499986"/>
    <lineage>
        <taxon>Eukaryota</taxon>
        <taxon>Viridiplantae</taxon>
        <taxon>Streptophyta</taxon>
        <taxon>Embryophyta</taxon>
        <taxon>Tracheophyta</taxon>
        <taxon>Spermatophyta</taxon>
        <taxon>Magnoliopsida</taxon>
        <taxon>eudicotyledons</taxon>
        <taxon>Gunneridae</taxon>
        <taxon>Pentapetalae</taxon>
        <taxon>rosids</taxon>
        <taxon>fabids</taxon>
        <taxon>Fabales</taxon>
        <taxon>Fabaceae</taxon>
        <taxon>Caesalpinioideae</taxon>
        <taxon>mimosoid clade</taxon>
        <taxon>Acacieae</taxon>
        <taxon>Acacia</taxon>
    </lineage>
</organism>
<dbReference type="AlphaFoldDB" id="A0AAE1JPR9"/>
<proteinExistence type="predicted"/>
<dbReference type="EMBL" id="JAWXYG010000005">
    <property type="protein sequence ID" value="KAK4272053.1"/>
    <property type="molecule type" value="Genomic_DNA"/>
</dbReference>
<protein>
    <submittedName>
        <fullName evidence="2">Uncharacterized protein</fullName>
    </submittedName>
</protein>
<dbReference type="PANTHER" id="PTHR36001">
    <property type="entry name" value="CTAGE FAMILY PROTEIN-RELATED"/>
    <property type="match status" value="1"/>
</dbReference>
<feature type="coiled-coil region" evidence="1">
    <location>
        <begin position="23"/>
        <end position="71"/>
    </location>
</feature>
<feature type="coiled-coil region" evidence="1">
    <location>
        <begin position="182"/>
        <end position="216"/>
    </location>
</feature>
<keyword evidence="1" id="KW-0175">Coiled coil</keyword>
<evidence type="ECO:0000256" key="1">
    <source>
        <dbReference type="SAM" id="Coils"/>
    </source>
</evidence>
<evidence type="ECO:0000313" key="3">
    <source>
        <dbReference type="Proteomes" id="UP001293593"/>
    </source>
</evidence>
<name>A0AAE1JPR9_9FABA</name>
<dbReference type="Proteomes" id="UP001293593">
    <property type="component" value="Unassembled WGS sequence"/>
</dbReference>
<comment type="caution">
    <text evidence="2">The sequence shown here is derived from an EMBL/GenBank/DDBJ whole genome shotgun (WGS) entry which is preliminary data.</text>
</comment>
<gene>
    <name evidence="2" type="ORF">QN277_020654</name>
</gene>
<accession>A0AAE1JPR9</accession>
<keyword evidence="3" id="KW-1185">Reference proteome</keyword>
<dbReference type="InterPro" id="IPR053327">
    <property type="entry name" value="KIP"/>
</dbReference>
<sequence length="224" mass="25033">MAGTGSDSQKQLLSLIRNFAAEKSQGERRVTTLKKRIEELKSELIATNAELEDAKRSKELVEQELKGYEVQLFLSEASVQTLESRASLTQDEISTVGSHLEILKNEEAALREEFIGRMLELNASIRTFQEYVTSNTDAVDSAAPTDAPQGIMKDYDAKGALGALENMLADIISQTAKEEDEYKAEQNTHKNVLQELNNSERKLSLLETIIEETKALHDLTIYPQ</sequence>
<reference evidence="2" key="1">
    <citation type="submission" date="2023-10" db="EMBL/GenBank/DDBJ databases">
        <title>Chromosome-level genome of the transformable northern wattle, Acacia crassicarpa.</title>
        <authorList>
            <person name="Massaro I."/>
            <person name="Sinha N.R."/>
            <person name="Poethig S."/>
            <person name="Leichty A.R."/>
        </authorList>
    </citation>
    <scope>NUCLEOTIDE SEQUENCE</scope>
    <source>
        <strain evidence="2">Acra3RX</strain>
        <tissue evidence="2">Leaf</tissue>
    </source>
</reference>